<evidence type="ECO:0000259" key="13">
    <source>
        <dbReference type="Pfam" id="PF03315"/>
    </source>
</evidence>
<dbReference type="Gene3D" id="3.30.1330.90">
    <property type="entry name" value="D-3-phosphoglycerate dehydrogenase, domain 3"/>
    <property type="match status" value="1"/>
</dbReference>
<evidence type="ECO:0000256" key="5">
    <source>
        <dbReference type="ARBA" id="ARBA00022485"/>
    </source>
</evidence>
<dbReference type="EC" id="4.3.1.17" evidence="11"/>
<dbReference type="Pfam" id="PF03315">
    <property type="entry name" value="SDH_beta"/>
    <property type="match status" value="1"/>
</dbReference>
<dbReference type="InterPro" id="IPR051318">
    <property type="entry name" value="Fe-S_L-Ser"/>
</dbReference>
<dbReference type="InterPro" id="IPR029009">
    <property type="entry name" value="ASB_dom_sf"/>
</dbReference>
<comment type="similarity">
    <text evidence="3 11">Belongs to the iron-sulfur dependent L-serine dehydratase family.</text>
</comment>
<evidence type="ECO:0000256" key="3">
    <source>
        <dbReference type="ARBA" id="ARBA00008636"/>
    </source>
</evidence>
<evidence type="ECO:0000256" key="6">
    <source>
        <dbReference type="ARBA" id="ARBA00022723"/>
    </source>
</evidence>
<evidence type="ECO:0000256" key="7">
    <source>
        <dbReference type="ARBA" id="ARBA00023004"/>
    </source>
</evidence>
<comment type="cofactor">
    <cofactor evidence="1 11">
        <name>[4Fe-4S] cluster</name>
        <dbReference type="ChEBI" id="CHEBI:49883"/>
    </cofactor>
</comment>
<proteinExistence type="inferred from homology"/>
<evidence type="ECO:0000313" key="15">
    <source>
        <dbReference type="Proteomes" id="UP000786183"/>
    </source>
</evidence>
<keyword evidence="9 11" id="KW-0456">Lyase</keyword>
<dbReference type="InterPro" id="IPR004644">
    <property type="entry name" value="Fe-S_L-Ser_mono"/>
</dbReference>
<gene>
    <name evidence="14" type="ORF">AVCANL283_03245</name>
</gene>
<keyword evidence="6 11" id="KW-0479">Metal-binding</keyword>
<evidence type="ECO:0000256" key="11">
    <source>
        <dbReference type="RuleBase" id="RU366059"/>
    </source>
</evidence>
<comment type="pathway">
    <text evidence="2">Carbohydrate biosynthesis; gluconeogenesis.</text>
</comment>
<protein>
    <recommendedName>
        <fullName evidence="11">L-serine dehydratase</fullName>
        <ecNumber evidence="11">4.3.1.17</ecNumber>
    </recommendedName>
</protein>
<evidence type="ECO:0000256" key="8">
    <source>
        <dbReference type="ARBA" id="ARBA00023014"/>
    </source>
</evidence>
<dbReference type="Pfam" id="PF03313">
    <property type="entry name" value="SDH_alpha"/>
    <property type="match status" value="1"/>
</dbReference>
<name>A0ABS7WQU7_9BACT</name>
<evidence type="ECO:0000313" key="14">
    <source>
        <dbReference type="EMBL" id="MBZ7987131.1"/>
    </source>
</evidence>
<dbReference type="EMBL" id="JACGBB010000005">
    <property type="protein sequence ID" value="MBZ7987131.1"/>
    <property type="molecule type" value="Genomic_DNA"/>
</dbReference>
<accession>A0ABS7WQU7</accession>
<keyword evidence="8 11" id="KW-0411">Iron-sulfur</keyword>
<sequence>MSNLSIFKIGIGPSSSHTVGPFSAGGAFIQNLDIDNVNKIKVTLFGSLSLTGKGHLSDIAVLLGLSGLCVKTISKEEKNEVLNKMNNKKLLLAGKKEIDFVYEEDIIFSKEFKKLHENALSIVAYDKNNKVLKEQTYYSVGGGFIKEEEQMLNENTNSSADNESKAYEFSSATELLWLCNKYNQNIAQIALNYELNFHTEEYVNNYCKEIYLAMKDSYLSGRDSNELILPGPIKLKRRAPALAKKLQALHEKGMNRKDDLDFIDYFSLYAMSVAEENAAGNRVVTAPTNGACAVVPAVLFYIKNHVKDLKDKEIRDFLLVAMAIGSLFKKNASISGAEAGCQAEIGSASSMAAAAFAFSMGAVPIDCCSAAEIAMEHHLGLTCDPVAGLVQIPCIERNVFGAIKAVSAAKMAMDRDSAPSVGLDEVIKTMYETGKDMDTRYKETSLAGLATNYKSLC</sequence>
<dbReference type="GO" id="GO:0003941">
    <property type="term" value="F:L-serine ammonia-lyase activity"/>
    <property type="evidence" value="ECO:0007669"/>
    <property type="project" value="UniProtKB-EC"/>
</dbReference>
<dbReference type="SUPFAM" id="SSF143548">
    <property type="entry name" value="Serine metabolism enzymes domain"/>
    <property type="match status" value="1"/>
</dbReference>
<reference evidence="14 15" key="1">
    <citation type="submission" date="2020-07" db="EMBL/GenBank/DDBJ databases">
        <title>Transfer of Campylobacter canadensis to the novel genus Avispirillum gen. nov., that also includes two novel species recovered from migratory waterfowl: Avispirillum anseris sp. nov. and Avispirillum brantae sp. nov.</title>
        <authorList>
            <person name="Miller W.G."/>
            <person name="Chapman M.H."/>
            <person name="Yee E."/>
            <person name="Inglis G.D."/>
        </authorList>
    </citation>
    <scope>NUCLEOTIDE SEQUENCE [LARGE SCALE GENOMIC DNA]</scope>
    <source>
        <strain evidence="14 15">L283</strain>
    </source>
</reference>
<feature type="domain" description="Serine dehydratase-like alpha subunit" evidence="12">
    <location>
        <begin position="183"/>
        <end position="450"/>
    </location>
</feature>
<dbReference type="InterPro" id="IPR005130">
    <property type="entry name" value="Ser_deHydtase-like_asu"/>
</dbReference>
<keyword evidence="4 11" id="KW-0312">Gluconeogenesis</keyword>
<dbReference type="RefSeq" id="WP_172229640.1">
    <property type="nucleotide sequence ID" value="NZ_CP035946.1"/>
</dbReference>
<evidence type="ECO:0000256" key="9">
    <source>
        <dbReference type="ARBA" id="ARBA00023239"/>
    </source>
</evidence>
<evidence type="ECO:0000256" key="1">
    <source>
        <dbReference type="ARBA" id="ARBA00001966"/>
    </source>
</evidence>
<dbReference type="NCBIfam" id="TIGR00720">
    <property type="entry name" value="sda_mono"/>
    <property type="match status" value="1"/>
</dbReference>
<evidence type="ECO:0000256" key="10">
    <source>
        <dbReference type="ARBA" id="ARBA00049406"/>
    </source>
</evidence>
<dbReference type="PANTHER" id="PTHR30182:SF1">
    <property type="entry name" value="L-SERINE DEHYDRATASE 1"/>
    <property type="match status" value="1"/>
</dbReference>
<comment type="caution">
    <text evidence="14">The sequence shown here is derived from an EMBL/GenBank/DDBJ whole genome shotgun (WGS) entry which is preliminary data.</text>
</comment>
<organism evidence="14 15">
    <name type="scientific">Campylobacter canadensis</name>
    <dbReference type="NCBI Taxonomy" id="449520"/>
    <lineage>
        <taxon>Bacteria</taxon>
        <taxon>Pseudomonadati</taxon>
        <taxon>Campylobacterota</taxon>
        <taxon>Epsilonproteobacteria</taxon>
        <taxon>Campylobacterales</taxon>
        <taxon>Campylobacteraceae</taxon>
        <taxon>Campylobacter</taxon>
    </lineage>
</organism>
<comment type="catalytic activity">
    <reaction evidence="10 11">
        <text>L-serine = pyruvate + NH4(+)</text>
        <dbReference type="Rhea" id="RHEA:19169"/>
        <dbReference type="ChEBI" id="CHEBI:15361"/>
        <dbReference type="ChEBI" id="CHEBI:28938"/>
        <dbReference type="ChEBI" id="CHEBI:33384"/>
        <dbReference type="EC" id="4.3.1.17"/>
    </reaction>
</comment>
<dbReference type="Proteomes" id="UP000786183">
    <property type="component" value="Unassembled WGS sequence"/>
</dbReference>
<dbReference type="InterPro" id="IPR005131">
    <property type="entry name" value="Ser_deHydtase_bsu"/>
</dbReference>
<evidence type="ECO:0000256" key="4">
    <source>
        <dbReference type="ARBA" id="ARBA00022432"/>
    </source>
</evidence>
<keyword evidence="5 11" id="KW-0004">4Fe-4S</keyword>
<dbReference type="PANTHER" id="PTHR30182">
    <property type="entry name" value="L-SERINE DEHYDRATASE"/>
    <property type="match status" value="1"/>
</dbReference>
<keyword evidence="7 11" id="KW-0408">Iron</keyword>
<keyword evidence="15" id="KW-1185">Reference proteome</keyword>
<evidence type="ECO:0000259" key="12">
    <source>
        <dbReference type="Pfam" id="PF03313"/>
    </source>
</evidence>
<evidence type="ECO:0000256" key="2">
    <source>
        <dbReference type="ARBA" id="ARBA00004742"/>
    </source>
</evidence>
<feature type="domain" description="Serine dehydratase beta chain" evidence="13">
    <location>
        <begin position="3"/>
        <end position="150"/>
    </location>
</feature>